<dbReference type="InterPro" id="IPR021306">
    <property type="entry name" value="DUF2878"/>
</dbReference>
<dbReference type="PROSITE" id="PS51257">
    <property type="entry name" value="PROKAR_LIPOPROTEIN"/>
    <property type="match status" value="1"/>
</dbReference>
<feature type="transmembrane region" description="Helical" evidence="1">
    <location>
        <begin position="17"/>
        <end position="42"/>
    </location>
</feature>
<dbReference type="RefSeq" id="WP_222569678.1">
    <property type="nucleotide sequence ID" value="NZ_CP098827.1"/>
</dbReference>
<keyword evidence="1" id="KW-0472">Membrane</keyword>
<feature type="transmembrane region" description="Helical" evidence="1">
    <location>
        <begin position="113"/>
        <end position="135"/>
    </location>
</feature>
<sequence>MPPRWQASLLNVAGFQLGWFGCVLMGAWAGGAIALAVIVAHLRWLAKPGEWRWLLGFLLAGVVIDGSLAALGGYRFDPQSPSLGPLALWLLWLWPLFATLIHHSLEWLWARPWLAALGGLIGGPSSYLGGAALAGVELADWLLPTQALIWASLCLVIGIGLRRRSG</sequence>
<dbReference type="AlphaFoldDB" id="A0AAU7KGZ5"/>
<feature type="transmembrane region" description="Helical" evidence="1">
    <location>
        <begin position="54"/>
        <end position="76"/>
    </location>
</feature>
<keyword evidence="1" id="KW-1133">Transmembrane helix</keyword>
<accession>A0AAU7KGZ5</accession>
<keyword evidence="1" id="KW-0812">Transmembrane</keyword>
<name>A0AAU7KGZ5_9GAMM</name>
<feature type="transmembrane region" description="Helical" evidence="1">
    <location>
        <begin position="82"/>
        <end position="101"/>
    </location>
</feature>
<dbReference type="EMBL" id="CP098827">
    <property type="protein sequence ID" value="XBO70674.1"/>
    <property type="molecule type" value="Genomic_DNA"/>
</dbReference>
<protein>
    <submittedName>
        <fullName evidence="2">DUF2878 domain-containing protein</fullName>
    </submittedName>
</protein>
<feature type="transmembrane region" description="Helical" evidence="1">
    <location>
        <begin position="141"/>
        <end position="161"/>
    </location>
</feature>
<evidence type="ECO:0000313" key="2">
    <source>
        <dbReference type="EMBL" id="XBO70674.1"/>
    </source>
</evidence>
<organism evidence="2">
    <name type="scientific">Halomonas sp. RT37</name>
    <dbReference type="NCBI Taxonomy" id="2950872"/>
    <lineage>
        <taxon>Bacteria</taxon>
        <taxon>Pseudomonadati</taxon>
        <taxon>Pseudomonadota</taxon>
        <taxon>Gammaproteobacteria</taxon>
        <taxon>Oceanospirillales</taxon>
        <taxon>Halomonadaceae</taxon>
        <taxon>Halomonas</taxon>
    </lineage>
</organism>
<reference evidence="2" key="1">
    <citation type="submission" date="2022-06" db="EMBL/GenBank/DDBJ databases">
        <title>A novel DMS-producing enzyme.</title>
        <authorList>
            <person name="Zhang Y."/>
        </authorList>
    </citation>
    <scope>NUCLEOTIDE SEQUENCE</scope>
    <source>
        <strain evidence="2">RT37</strain>
    </source>
</reference>
<gene>
    <name evidence="2" type="ORF">NFG58_19025</name>
</gene>
<proteinExistence type="predicted"/>
<dbReference type="Pfam" id="PF11086">
    <property type="entry name" value="DUF2878"/>
    <property type="match status" value="1"/>
</dbReference>
<evidence type="ECO:0000256" key="1">
    <source>
        <dbReference type="SAM" id="Phobius"/>
    </source>
</evidence>